<dbReference type="EMBL" id="POTY01000149">
    <property type="protein sequence ID" value="PZG14414.1"/>
    <property type="molecule type" value="Genomic_DNA"/>
</dbReference>
<keyword evidence="2" id="KW-1185">Reference proteome</keyword>
<reference evidence="1 2" key="1">
    <citation type="submission" date="2018-01" db="EMBL/GenBank/DDBJ databases">
        <title>Draft genome sequence of Jishengella sp. NA12.</title>
        <authorList>
            <person name="Sahin N."/>
            <person name="Ay H."/>
            <person name="Saygin H."/>
        </authorList>
    </citation>
    <scope>NUCLEOTIDE SEQUENCE [LARGE SCALE GENOMIC DNA]</scope>
    <source>
        <strain evidence="1 2">NA12</strain>
    </source>
</reference>
<organism evidence="1 2">
    <name type="scientific">Micromonospora craterilacus</name>
    <dbReference type="NCBI Taxonomy" id="1655439"/>
    <lineage>
        <taxon>Bacteria</taxon>
        <taxon>Bacillati</taxon>
        <taxon>Actinomycetota</taxon>
        <taxon>Actinomycetes</taxon>
        <taxon>Micromonosporales</taxon>
        <taxon>Micromonosporaceae</taxon>
        <taxon>Micromonospora</taxon>
    </lineage>
</organism>
<dbReference type="AlphaFoldDB" id="A0A2W2FG21"/>
<protein>
    <submittedName>
        <fullName evidence="1">Uncharacterized protein</fullName>
    </submittedName>
</protein>
<dbReference type="Proteomes" id="UP000248924">
    <property type="component" value="Unassembled WGS sequence"/>
</dbReference>
<comment type="caution">
    <text evidence="1">The sequence shown here is derived from an EMBL/GenBank/DDBJ whole genome shotgun (WGS) entry which is preliminary data.</text>
</comment>
<accession>A0A2W2FG21</accession>
<gene>
    <name evidence="1" type="ORF">C1I95_21720</name>
</gene>
<sequence>MPSGATSKYGFPYLASTDEPDLPLATRSLAEGVEAEVERMDAGYRYLETLRFTSTGTHAFIKADHPLARAARIECQGSGGAGGGSPTTAASQTSAGSGGAGGDYASLWVLMSSLAASVTVTVPGGGAPGSVGGTGGNGAAASFGALCIG</sequence>
<evidence type="ECO:0000313" key="1">
    <source>
        <dbReference type="EMBL" id="PZG14414.1"/>
    </source>
</evidence>
<evidence type="ECO:0000313" key="2">
    <source>
        <dbReference type="Proteomes" id="UP000248924"/>
    </source>
</evidence>
<feature type="non-terminal residue" evidence="1">
    <location>
        <position position="149"/>
    </location>
</feature>
<name>A0A2W2FG21_9ACTN</name>
<proteinExistence type="predicted"/>